<comment type="similarity">
    <text evidence="2">Belongs to the peptidase S54 family.</text>
</comment>
<proteinExistence type="inferred from homology"/>
<dbReference type="GO" id="GO:0016020">
    <property type="term" value="C:membrane"/>
    <property type="evidence" value="ECO:0007669"/>
    <property type="project" value="UniProtKB-SubCell"/>
</dbReference>
<evidence type="ECO:0000256" key="4">
    <source>
        <dbReference type="ARBA" id="ARBA00022801"/>
    </source>
</evidence>
<dbReference type="InterPro" id="IPR035952">
    <property type="entry name" value="Rhomboid-like_sf"/>
</dbReference>
<gene>
    <name evidence="9" type="ORF">IMC76_07860</name>
</gene>
<feature type="transmembrane region" description="Helical" evidence="7">
    <location>
        <begin position="164"/>
        <end position="181"/>
    </location>
</feature>
<dbReference type="SUPFAM" id="SSF144091">
    <property type="entry name" value="Rhomboid-like"/>
    <property type="match status" value="1"/>
</dbReference>
<feature type="domain" description="Peptidase S54 rhomboid" evidence="8">
    <location>
        <begin position="48"/>
        <end position="181"/>
    </location>
</feature>
<dbReference type="InterPro" id="IPR022764">
    <property type="entry name" value="Peptidase_S54_rhomboid_dom"/>
</dbReference>
<keyword evidence="3 7" id="KW-0812">Transmembrane</keyword>
<comment type="subcellular location">
    <subcellularLocation>
        <location evidence="1">Membrane</location>
        <topology evidence="1">Multi-pass membrane protein</topology>
    </subcellularLocation>
</comment>
<keyword evidence="4" id="KW-0378">Hydrolase</keyword>
<evidence type="ECO:0000313" key="9">
    <source>
        <dbReference type="EMBL" id="QOQ87119.1"/>
    </source>
</evidence>
<evidence type="ECO:0000256" key="1">
    <source>
        <dbReference type="ARBA" id="ARBA00004141"/>
    </source>
</evidence>
<feature type="transmembrane region" description="Helical" evidence="7">
    <location>
        <begin position="7"/>
        <end position="27"/>
    </location>
</feature>
<protein>
    <submittedName>
        <fullName evidence="9">Rhomboid family intramembrane serine protease</fullName>
    </submittedName>
</protein>
<name>A0A7M1LEX3_9BACT</name>
<dbReference type="Proteomes" id="UP000594749">
    <property type="component" value="Chromosome"/>
</dbReference>
<evidence type="ECO:0000256" key="6">
    <source>
        <dbReference type="ARBA" id="ARBA00023136"/>
    </source>
</evidence>
<dbReference type="GO" id="GO:0004252">
    <property type="term" value="F:serine-type endopeptidase activity"/>
    <property type="evidence" value="ECO:0007669"/>
    <property type="project" value="InterPro"/>
</dbReference>
<dbReference type="RefSeq" id="WP_025803475.1">
    <property type="nucleotide sequence ID" value="NZ_CP053842.1"/>
</dbReference>
<sequence length="183" mass="20576">MVLNKNLFVTATLIALNFVVFFLSEFVVNKDVFFAYFGLNYFIFNGFYWQVFTTMFLHANFLHIAMNMAVLYQFGSILERYLGGVRFALVYIIGGIITSAFSVIYTYIMITYNSTVINLVGASGAISVLLGLLAYLDPHSRKGLIAAILIMSFVPMLAGIKIGWYAHLIGFGVGYLYGKIFKR</sequence>
<evidence type="ECO:0000256" key="7">
    <source>
        <dbReference type="SAM" id="Phobius"/>
    </source>
</evidence>
<dbReference type="Pfam" id="PF01694">
    <property type="entry name" value="Rhomboid"/>
    <property type="match status" value="1"/>
</dbReference>
<evidence type="ECO:0000259" key="8">
    <source>
        <dbReference type="Pfam" id="PF01694"/>
    </source>
</evidence>
<keyword evidence="9" id="KW-0645">Protease</keyword>
<reference evidence="9 10" key="1">
    <citation type="submission" date="2020-10" db="EMBL/GenBank/DDBJ databases">
        <title>Campylobacter and Helicobacter PacBio genomes.</title>
        <authorList>
            <person name="Lane C."/>
        </authorList>
    </citation>
    <scope>NUCLEOTIDE SEQUENCE [LARGE SCALE GENOMIC DNA]</scope>
    <source>
        <strain evidence="9 10">2016D-0077</strain>
    </source>
</reference>
<dbReference type="PANTHER" id="PTHR43731">
    <property type="entry name" value="RHOMBOID PROTEASE"/>
    <property type="match status" value="1"/>
</dbReference>
<dbReference type="AlphaFoldDB" id="A0A7M1LEX3"/>
<keyword evidence="10" id="KW-1185">Reference proteome</keyword>
<dbReference type="EMBL" id="CP063078">
    <property type="protein sequence ID" value="QOQ87119.1"/>
    <property type="molecule type" value="Genomic_DNA"/>
</dbReference>
<dbReference type="OrthoDB" id="9813074at2"/>
<feature type="transmembrane region" description="Helical" evidence="7">
    <location>
        <begin position="116"/>
        <end position="136"/>
    </location>
</feature>
<feature type="transmembrane region" description="Helical" evidence="7">
    <location>
        <begin position="47"/>
        <end position="72"/>
    </location>
</feature>
<evidence type="ECO:0000313" key="10">
    <source>
        <dbReference type="Proteomes" id="UP000594749"/>
    </source>
</evidence>
<dbReference type="InterPro" id="IPR050925">
    <property type="entry name" value="Rhomboid_protease_S54"/>
</dbReference>
<evidence type="ECO:0000256" key="2">
    <source>
        <dbReference type="ARBA" id="ARBA00009045"/>
    </source>
</evidence>
<keyword evidence="5 7" id="KW-1133">Transmembrane helix</keyword>
<evidence type="ECO:0000256" key="5">
    <source>
        <dbReference type="ARBA" id="ARBA00022989"/>
    </source>
</evidence>
<dbReference type="GO" id="GO:0006508">
    <property type="term" value="P:proteolysis"/>
    <property type="evidence" value="ECO:0007669"/>
    <property type="project" value="UniProtKB-KW"/>
</dbReference>
<organism evidence="9 10">
    <name type="scientific">Campylobacter corcagiensis</name>
    <dbReference type="NCBI Taxonomy" id="1448857"/>
    <lineage>
        <taxon>Bacteria</taxon>
        <taxon>Pseudomonadati</taxon>
        <taxon>Campylobacterota</taxon>
        <taxon>Epsilonproteobacteria</taxon>
        <taxon>Campylobacterales</taxon>
        <taxon>Campylobacteraceae</taxon>
        <taxon>Campylobacter</taxon>
    </lineage>
</organism>
<dbReference type="Gene3D" id="1.20.1540.10">
    <property type="entry name" value="Rhomboid-like"/>
    <property type="match status" value="1"/>
</dbReference>
<accession>A0A7M1LEX3</accession>
<feature type="transmembrane region" description="Helical" evidence="7">
    <location>
        <begin position="84"/>
        <end position="110"/>
    </location>
</feature>
<evidence type="ECO:0000256" key="3">
    <source>
        <dbReference type="ARBA" id="ARBA00022692"/>
    </source>
</evidence>
<dbReference type="PANTHER" id="PTHR43731:SF14">
    <property type="entry name" value="PRESENILIN-ASSOCIATED RHOMBOID-LIKE PROTEIN, MITOCHONDRIAL"/>
    <property type="match status" value="1"/>
</dbReference>
<keyword evidence="6 7" id="KW-0472">Membrane</keyword>